<evidence type="ECO:0000256" key="1">
    <source>
        <dbReference type="SAM" id="MobiDB-lite"/>
    </source>
</evidence>
<proteinExistence type="predicted"/>
<dbReference type="Proteomes" id="UP000436088">
    <property type="component" value="Unassembled WGS sequence"/>
</dbReference>
<comment type="caution">
    <text evidence="2">The sequence shown here is derived from an EMBL/GenBank/DDBJ whole genome shotgun (WGS) entry which is preliminary data.</text>
</comment>
<feature type="compositionally biased region" description="Basic residues" evidence="1">
    <location>
        <begin position="85"/>
        <end position="95"/>
    </location>
</feature>
<gene>
    <name evidence="2" type="ORF">F3Y22_tig00111013pilonHSYRG00241</name>
</gene>
<protein>
    <submittedName>
        <fullName evidence="2">Uncharacterized protein</fullName>
    </submittedName>
</protein>
<feature type="region of interest" description="Disordered" evidence="1">
    <location>
        <begin position="1"/>
        <end position="26"/>
    </location>
</feature>
<keyword evidence="3" id="KW-1185">Reference proteome</keyword>
<evidence type="ECO:0000313" key="2">
    <source>
        <dbReference type="EMBL" id="KAE8687610.1"/>
    </source>
</evidence>
<dbReference type="EMBL" id="VEPZ02001202">
    <property type="protein sequence ID" value="KAE8687610.1"/>
    <property type="molecule type" value="Genomic_DNA"/>
</dbReference>
<reference evidence="2" key="1">
    <citation type="submission" date="2019-09" db="EMBL/GenBank/DDBJ databases">
        <title>Draft genome information of white flower Hibiscus syriacus.</title>
        <authorList>
            <person name="Kim Y.-M."/>
        </authorList>
    </citation>
    <scope>NUCLEOTIDE SEQUENCE [LARGE SCALE GENOMIC DNA]</scope>
    <source>
        <strain evidence="2">YM2019G1</strain>
    </source>
</reference>
<sequence length="95" mass="10634">MNLKNQNPKADYKRSSANGNGTMLLDTINHHKSPQLLIMSSGASSYSQFHMAKSSMDFKFNKGKKTAISGSSSSNPWSFGEPEFKRKKRVANYTR</sequence>
<name>A0A6A2Z827_HIBSY</name>
<accession>A0A6A2Z827</accession>
<dbReference type="AlphaFoldDB" id="A0A6A2Z827"/>
<evidence type="ECO:0000313" key="3">
    <source>
        <dbReference type="Proteomes" id="UP000436088"/>
    </source>
</evidence>
<feature type="region of interest" description="Disordered" evidence="1">
    <location>
        <begin position="64"/>
        <end position="95"/>
    </location>
</feature>
<organism evidence="2 3">
    <name type="scientific">Hibiscus syriacus</name>
    <name type="common">Rose of Sharon</name>
    <dbReference type="NCBI Taxonomy" id="106335"/>
    <lineage>
        <taxon>Eukaryota</taxon>
        <taxon>Viridiplantae</taxon>
        <taxon>Streptophyta</taxon>
        <taxon>Embryophyta</taxon>
        <taxon>Tracheophyta</taxon>
        <taxon>Spermatophyta</taxon>
        <taxon>Magnoliopsida</taxon>
        <taxon>eudicotyledons</taxon>
        <taxon>Gunneridae</taxon>
        <taxon>Pentapetalae</taxon>
        <taxon>rosids</taxon>
        <taxon>malvids</taxon>
        <taxon>Malvales</taxon>
        <taxon>Malvaceae</taxon>
        <taxon>Malvoideae</taxon>
        <taxon>Hibiscus</taxon>
    </lineage>
</organism>